<evidence type="ECO:0000256" key="3">
    <source>
        <dbReference type="ARBA" id="ARBA00022989"/>
    </source>
</evidence>
<evidence type="ECO:0000313" key="8">
    <source>
        <dbReference type="Proteomes" id="UP000009168"/>
    </source>
</evidence>
<dbReference type="RefSeq" id="XP_001023371.2">
    <property type="nucleotide sequence ID" value="XM_001023371.2"/>
</dbReference>
<sequence>MKSINQSRRPVSAKPTTKHEKNSKHFLELESVSPLKTQKNQQNEYEIVNKLLGQYDPLEARKEKYKIQLKKHKQLLAKVSFFDPDIPPHERKYQYSYEKLMPYVFFFKYLAKKPNGPEDKQKNTANRLKIWLPDTLVFNDGDLPAMWFYTSQSGFVFRADSFNKRNIVQKFGENCSPDELVCVLKKPCYRNQELVGNDVNIVSKSELDTVSSNLFQDKNQLTVLQRFVKSNGPKAFICRTVWRKDKNPYAWIVTNKLDYKDKSDVPEIKKYVINMHIMNSCTIVESQKGKFVEETVPQLDNIGRYFHIHLGITFKEIIGDFIKDESGLWWLINIRGFLLDKYEIPINVKPITEYGEHTTEIKRSPFADIAKQKETYQRVQPCKYCEEIFPTHELTNKLTLKMILQTDKHLQNRGKQYEWLNRTDLKHIDTPMLYQEHKVCSSCFKLYLEIDKLITAEFNFAKIIGIPVTEDTKINLTSATQLNGFYGTFNNPNQSKVNNYIDNPGDKQMPQNWEFNIEPETEIIVKNNFPSNESDNDLSKLCKYRFMVLINSVRDIPIQKEIERNYYLEYSFLDIKEKYKIEMHQAVQSGEDYSNFYVPLNRMRIFYFFVTNRKSLNQFINQNQFLQINLLCENKIIGSTQLELSEFTSDQVIRNEYFKVFNGKDLPLLKWGVTVTLGLIASQEVDVKRIGLREFQGIYLPNSLYYTCEPLPQEWIQYIISKPDWEKQPSVILSKSILVSNKENPNCSYLSKTNRSGFYDIKAESPYKNSKDNSYFSNKQNRLFSASPRKSKQNDEINISELLDQSNNNNNFSYSTPLQNNNTNSLPYGKKIKIIQQNNIKNKRNMRFSQNIFNQSLADILNEEEENLKKKSQNFSKQNEQKKAKSQHQNNSLNIFYNINQNEKSPINSKNQQNILNNLLQSEIFSYSKDYGLTDSYKKLPIKKMIYWK</sequence>
<evidence type="ECO:0000256" key="2">
    <source>
        <dbReference type="ARBA" id="ARBA00022692"/>
    </source>
</evidence>
<dbReference type="EMBL" id="GG662504">
    <property type="protein sequence ID" value="EAS03126.2"/>
    <property type="molecule type" value="Genomic_DNA"/>
</dbReference>
<keyword evidence="3" id="KW-1133">Transmembrane helix</keyword>
<feature type="region of interest" description="Disordered" evidence="6">
    <location>
        <begin position="1"/>
        <end position="28"/>
    </location>
</feature>
<feature type="compositionally biased region" description="Basic and acidic residues" evidence="6">
    <location>
        <begin position="17"/>
        <end position="28"/>
    </location>
</feature>
<dbReference type="InParanoid" id="I7MLV2"/>
<dbReference type="PANTHER" id="PTHR31652">
    <property type="entry name" value="LIMR FAMILY PROTEIN DDB_G0283707-RELATED"/>
    <property type="match status" value="1"/>
</dbReference>
<comment type="subcellular location">
    <subcellularLocation>
        <location evidence="1">Membrane</location>
        <topology evidence="1">Multi-pass membrane protein</topology>
    </subcellularLocation>
</comment>
<dbReference type="Proteomes" id="UP000009168">
    <property type="component" value="Unassembled WGS sequence"/>
</dbReference>
<accession>I7MLV2</accession>
<dbReference type="AlphaFoldDB" id="I7MLV2"/>
<evidence type="ECO:0000256" key="5">
    <source>
        <dbReference type="SAM" id="Coils"/>
    </source>
</evidence>
<dbReference type="PANTHER" id="PTHR31652:SF0">
    <property type="entry name" value="LIMR FAMILY PROTEIN DDB_G0283707-RELATED"/>
    <property type="match status" value="1"/>
</dbReference>
<dbReference type="GO" id="GO:0016020">
    <property type="term" value="C:membrane"/>
    <property type="evidence" value="ECO:0007669"/>
    <property type="project" value="UniProtKB-SubCell"/>
</dbReference>
<keyword evidence="4" id="KW-0472">Membrane</keyword>
<name>I7MLV2_TETTS</name>
<evidence type="ECO:0000256" key="4">
    <source>
        <dbReference type="ARBA" id="ARBA00023136"/>
    </source>
</evidence>
<evidence type="ECO:0000313" key="7">
    <source>
        <dbReference type="EMBL" id="EAS03126.2"/>
    </source>
</evidence>
<gene>
    <name evidence="7" type="ORF">TTHERM_00446070</name>
</gene>
<organism evidence="7 8">
    <name type="scientific">Tetrahymena thermophila (strain SB210)</name>
    <dbReference type="NCBI Taxonomy" id="312017"/>
    <lineage>
        <taxon>Eukaryota</taxon>
        <taxon>Sar</taxon>
        <taxon>Alveolata</taxon>
        <taxon>Ciliophora</taxon>
        <taxon>Intramacronucleata</taxon>
        <taxon>Oligohymenophorea</taxon>
        <taxon>Hymenostomatida</taxon>
        <taxon>Tetrahymenina</taxon>
        <taxon>Tetrahymenidae</taxon>
        <taxon>Tetrahymena</taxon>
    </lineage>
</organism>
<keyword evidence="5" id="KW-0175">Coiled coil</keyword>
<dbReference type="eggNOG" id="ENOG502S20D">
    <property type="taxonomic scope" value="Eukaryota"/>
</dbReference>
<reference evidence="8" key="1">
    <citation type="journal article" date="2006" name="PLoS Biol.">
        <title>Macronuclear genome sequence of the ciliate Tetrahymena thermophila, a model eukaryote.</title>
        <authorList>
            <person name="Eisen J.A."/>
            <person name="Coyne R.S."/>
            <person name="Wu M."/>
            <person name="Wu D."/>
            <person name="Thiagarajan M."/>
            <person name="Wortman J.R."/>
            <person name="Badger J.H."/>
            <person name="Ren Q."/>
            <person name="Amedeo P."/>
            <person name="Jones K.M."/>
            <person name="Tallon L.J."/>
            <person name="Delcher A.L."/>
            <person name="Salzberg S.L."/>
            <person name="Silva J.C."/>
            <person name="Haas B.J."/>
            <person name="Majoros W.H."/>
            <person name="Farzad M."/>
            <person name="Carlton J.M."/>
            <person name="Smith R.K. Jr."/>
            <person name="Garg J."/>
            <person name="Pearlman R.E."/>
            <person name="Karrer K.M."/>
            <person name="Sun L."/>
            <person name="Manning G."/>
            <person name="Elde N.C."/>
            <person name="Turkewitz A.P."/>
            <person name="Asai D.J."/>
            <person name="Wilkes D.E."/>
            <person name="Wang Y."/>
            <person name="Cai H."/>
            <person name="Collins K."/>
            <person name="Stewart B.A."/>
            <person name="Lee S.R."/>
            <person name="Wilamowska K."/>
            <person name="Weinberg Z."/>
            <person name="Ruzzo W.L."/>
            <person name="Wloga D."/>
            <person name="Gaertig J."/>
            <person name="Frankel J."/>
            <person name="Tsao C.-C."/>
            <person name="Gorovsky M.A."/>
            <person name="Keeling P.J."/>
            <person name="Waller R.F."/>
            <person name="Patron N.J."/>
            <person name="Cherry J.M."/>
            <person name="Stover N.A."/>
            <person name="Krieger C.J."/>
            <person name="del Toro C."/>
            <person name="Ryder H.F."/>
            <person name="Williamson S.C."/>
            <person name="Barbeau R.A."/>
            <person name="Hamilton E.P."/>
            <person name="Orias E."/>
        </authorList>
    </citation>
    <scope>NUCLEOTIDE SEQUENCE [LARGE SCALE GENOMIC DNA]</scope>
    <source>
        <strain evidence="8">SB210</strain>
    </source>
</reference>
<protein>
    <submittedName>
        <fullName evidence="7">Lmbr1-like motif protein</fullName>
    </submittedName>
</protein>
<dbReference type="GeneID" id="7843792"/>
<feature type="coiled-coil region" evidence="5">
    <location>
        <begin position="854"/>
        <end position="885"/>
    </location>
</feature>
<dbReference type="OrthoDB" id="65154at2759"/>
<evidence type="ECO:0000256" key="6">
    <source>
        <dbReference type="SAM" id="MobiDB-lite"/>
    </source>
</evidence>
<proteinExistence type="predicted"/>
<dbReference type="KEGG" id="tet:TTHERM_00446070"/>
<keyword evidence="2" id="KW-0812">Transmembrane</keyword>
<keyword evidence="8" id="KW-1185">Reference proteome</keyword>
<evidence type="ECO:0000256" key="1">
    <source>
        <dbReference type="ARBA" id="ARBA00004141"/>
    </source>
</evidence>